<dbReference type="HOGENOM" id="CLU_3092872_0_0_1"/>
<evidence type="ECO:0000313" key="2">
    <source>
        <dbReference type="Proteomes" id="UP000053841"/>
    </source>
</evidence>
<protein>
    <submittedName>
        <fullName evidence="1">Uncharacterized protein</fullName>
    </submittedName>
</protein>
<name>W6YCZ7_COCC2</name>
<dbReference type="Proteomes" id="UP000053841">
    <property type="component" value="Unassembled WGS sequence"/>
</dbReference>
<sequence length="52" mass="5982">VHLRENLCHVKVQVMLCERQNVNSIMIAGYRDGKRETPMGVLTIDLVHDYVS</sequence>
<dbReference type="AlphaFoldDB" id="W6YCZ7"/>
<dbReference type="EMBL" id="KI964574">
    <property type="protein sequence ID" value="EUC35518.1"/>
    <property type="molecule type" value="Genomic_DNA"/>
</dbReference>
<reference evidence="1 2" key="1">
    <citation type="journal article" date="2013" name="PLoS Genet.">
        <title>Comparative genome structure, secondary metabolite, and effector coding capacity across Cochliobolus pathogens.</title>
        <authorList>
            <person name="Condon B.J."/>
            <person name="Leng Y."/>
            <person name="Wu D."/>
            <person name="Bushley K.E."/>
            <person name="Ohm R.A."/>
            <person name="Otillar R."/>
            <person name="Martin J."/>
            <person name="Schackwitz W."/>
            <person name="Grimwood J."/>
            <person name="MohdZainudin N."/>
            <person name="Xue C."/>
            <person name="Wang R."/>
            <person name="Manning V.A."/>
            <person name="Dhillon B."/>
            <person name="Tu Z.J."/>
            <person name="Steffenson B.J."/>
            <person name="Salamov A."/>
            <person name="Sun H."/>
            <person name="Lowry S."/>
            <person name="LaButti K."/>
            <person name="Han J."/>
            <person name="Copeland A."/>
            <person name="Lindquist E."/>
            <person name="Barry K."/>
            <person name="Schmutz J."/>
            <person name="Baker S.E."/>
            <person name="Ciuffetti L.M."/>
            <person name="Grigoriev I.V."/>
            <person name="Zhong S."/>
            <person name="Turgeon B.G."/>
        </authorList>
    </citation>
    <scope>NUCLEOTIDE SEQUENCE [LARGE SCALE GENOMIC DNA]</scope>
    <source>
        <strain evidence="1 2">26-R-13</strain>
    </source>
</reference>
<feature type="non-terminal residue" evidence="1">
    <location>
        <position position="1"/>
    </location>
</feature>
<accession>W6YCZ7</accession>
<dbReference type="RefSeq" id="XP_007710224.1">
    <property type="nucleotide sequence ID" value="XM_007712034.1"/>
</dbReference>
<gene>
    <name evidence="1" type="ORF">COCCADRAFT_90730</name>
</gene>
<proteinExistence type="predicted"/>
<organism evidence="1 2">
    <name type="scientific">Cochliobolus carbonum (strain 26-R-13)</name>
    <name type="common">Maize leaf spot fungus</name>
    <name type="synonym">Bipolaris zeicola</name>
    <dbReference type="NCBI Taxonomy" id="930089"/>
    <lineage>
        <taxon>Eukaryota</taxon>
        <taxon>Fungi</taxon>
        <taxon>Dikarya</taxon>
        <taxon>Ascomycota</taxon>
        <taxon>Pezizomycotina</taxon>
        <taxon>Dothideomycetes</taxon>
        <taxon>Pleosporomycetidae</taxon>
        <taxon>Pleosporales</taxon>
        <taxon>Pleosporineae</taxon>
        <taxon>Pleosporaceae</taxon>
        <taxon>Bipolaris</taxon>
    </lineage>
</organism>
<evidence type="ECO:0000313" key="1">
    <source>
        <dbReference type="EMBL" id="EUC35518.1"/>
    </source>
</evidence>
<dbReference type="GeneID" id="19153033"/>
<keyword evidence="2" id="KW-1185">Reference proteome</keyword>
<dbReference type="KEGG" id="bze:COCCADRAFT_90730"/>